<keyword evidence="3" id="KW-0449">Lipoprotein</keyword>
<dbReference type="NCBIfam" id="TIGR00413">
    <property type="entry name" value="rlpA"/>
    <property type="match status" value="1"/>
</dbReference>
<comment type="similarity">
    <text evidence="1 2">Belongs to the RlpA family.</text>
</comment>
<dbReference type="InterPro" id="IPR036908">
    <property type="entry name" value="RlpA-like_sf"/>
</dbReference>
<reference evidence="3 4" key="1">
    <citation type="submission" date="2016-10" db="EMBL/GenBank/DDBJ databases">
        <authorList>
            <person name="de Groot N.N."/>
        </authorList>
    </citation>
    <scope>NUCLEOTIDE SEQUENCE [LARGE SCALE GENOMIC DNA]</scope>
    <source>
        <strain evidence="3 4">Nm146</strain>
    </source>
</reference>
<comment type="function">
    <text evidence="1">Lytic transglycosylase with a strong preference for naked glycan strands that lack stem peptides.</text>
</comment>
<dbReference type="HAMAP" id="MF_02071">
    <property type="entry name" value="RlpA"/>
    <property type="match status" value="1"/>
</dbReference>
<feature type="signal peptide" evidence="1">
    <location>
        <begin position="1"/>
        <end position="26"/>
    </location>
</feature>
<keyword evidence="1" id="KW-0961">Cell wall biogenesis/degradation</keyword>
<evidence type="ECO:0000313" key="4">
    <source>
        <dbReference type="Proteomes" id="UP000199561"/>
    </source>
</evidence>
<sequence length="123" mass="13590" precursor="true">MARHLIAMLFLGIGILLALGASAALAKTGFAVYYSDKYQGRQTANGEIFDQKIFTAAHNELPYGTLVKVTNLENNHSVIVKINDRMAQNNPNIIDVSRRAAEKLGFIEQGRVSVTLETVKTRR</sequence>
<evidence type="ECO:0000256" key="1">
    <source>
        <dbReference type="HAMAP-Rule" id="MF_02071"/>
    </source>
</evidence>
<dbReference type="GO" id="GO:0071555">
    <property type="term" value="P:cell wall organization"/>
    <property type="evidence" value="ECO:0007669"/>
    <property type="project" value="UniProtKB-KW"/>
</dbReference>
<dbReference type="InterPro" id="IPR012997">
    <property type="entry name" value="RplA"/>
</dbReference>
<dbReference type="Proteomes" id="UP000199561">
    <property type="component" value="Unassembled WGS sequence"/>
</dbReference>
<dbReference type="CDD" id="cd22268">
    <property type="entry name" value="DPBB_RlpA-like"/>
    <property type="match status" value="1"/>
</dbReference>
<dbReference type="PANTHER" id="PTHR34183">
    <property type="entry name" value="ENDOLYTIC PEPTIDOGLYCAN TRANSGLYCOSYLASE RLPA"/>
    <property type="match status" value="1"/>
</dbReference>
<dbReference type="Pfam" id="PF03330">
    <property type="entry name" value="DPBB_1"/>
    <property type="match status" value="1"/>
</dbReference>
<dbReference type="GO" id="GO:0000270">
    <property type="term" value="P:peptidoglycan metabolic process"/>
    <property type="evidence" value="ECO:0007669"/>
    <property type="project" value="UniProtKB-UniRule"/>
</dbReference>
<dbReference type="InterPro" id="IPR034718">
    <property type="entry name" value="RlpA"/>
</dbReference>
<evidence type="ECO:0000256" key="2">
    <source>
        <dbReference type="RuleBase" id="RU003495"/>
    </source>
</evidence>
<dbReference type="EC" id="4.2.2.-" evidence="1"/>
<evidence type="ECO:0000313" key="3">
    <source>
        <dbReference type="EMBL" id="SFM30868.1"/>
    </source>
</evidence>
<gene>
    <name evidence="1" type="primary">rlpA</name>
    <name evidence="3" type="ORF">SAMN05421880_11271</name>
</gene>
<dbReference type="PANTHER" id="PTHR34183:SF1">
    <property type="entry name" value="ENDOLYTIC PEPTIDOGLYCAN TRANSGLYCOSYLASE RLPA"/>
    <property type="match status" value="1"/>
</dbReference>
<dbReference type="AlphaFoldDB" id="A0A1I4PSW1"/>
<dbReference type="Gene3D" id="2.40.40.10">
    <property type="entry name" value="RlpA-like domain"/>
    <property type="match status" value="1"/>
</dbReference>
<dbReference type="InterPro" id="IPR009009">
    <property type="entry name" value="RlpA-like_DPBB"/>
</dbReference>
<accession>A0A1I4PSW1</accession>
<feature type="chain" id="PRO_5043057622" description="Endolytic peptidoglycan transglycosylase RlpA" evidence="1">
    <location>
        <begin position="27"/>
        <end position="123"/>
    </location>
</feature>
<dbReference type="RefSeq" id="WP_090668421.1">
    <property type="nucleotide sequence ID" value="NZ_FOUF01000012.1"/>
</dbReference>
<dbReference type="EMBL" id="FOUF01000012">
    <property type="protein sequence ID" value="SFM30868.1"/>
    <property type="molecule type" value="Genomic_DNA"/>
</dbReference>
<name>A0A1I4PSW1_9PROT</name>
<protein>
    <recommendedName>
        <fullName evidence="1">Endolytic peptidoglycan transglycosylase RlpA</fullName>
        <ecNumber evidence="1">4.2.2.-</ecNumber>
    </recommendedName>
</protein>
<keyword evidence="4" id="KW-1185">Reference proteome</keyword>
<keyword evidence="1" id="KW-0732">Signal</keyword>
<proteinExistence type="inferred from homology"/>
<organism evidence="3 4">
    <name type="scientific">Nitrosomonas nitrosa</name>
    <dbReference type="NCBI Taxonomy" id="52442"/>
    <lineage>
        <taxon>Bacteria</taxon>
        <taxon>Pseudomonadati</taxon>
        <taxon>Pseudomonadota</taxon>
        <taxon>Betaproteobacteria</taxon>
        <taxon>Nitrosomonadales</taxon>
        <taxon>Nitrosomonadaceae</taxon>
        <taxon>Nitrosomonas</taxon>
    </lineage>
</organism>
<keyword evidence="1" id="KW-0456">Lyase</keyword>
<dbReference type="SUPFAM" id="SSF50685">
    <property type="entry name" value="Barwin-like endoglucanases"/>
    <property type="match status" value="1"/>
</dbReference>
<dbReference type="GO" id="GO:0008932">
    <property type="term" value="F:lytic endotransglycosylase activity"/>
    <property type="evidence" value="ECO:0007669"/>
    <property type="project" value="UniProtKB-UniRule"/>
</dbReference>